<keyword evidence="1" id="KW-0472">Membrane</keyword>
<feature type="transmembrane region" description="Helical" evidence="1">
    <location>
        <begin position="12"/>
        <end position="34"/>
    </location>
</feature>
<evidence type="ECO:0000256" key="1">
    <source>
        <dbReference type="SAM" id="Phobius"/>
    </source>
</evidence>
<keyword evidence="1" id="KW-1133">Transmembrane helix</keyword>
<evidence type="ECO:0000313" key="3">
    <source>
        <dbReference type="EMBL" id="KTR52566.1"/>
    </source>
</evidence>
<dbReference type="EMBL" id="LDRC01000027">
    <property type="protein sequence ID" value="KTR52566.1"/>
    <property type="molecule type" value="Genomic_DNA"/>
</dbReference>
<gene>
    <name evidence="2" type="ORF">NS263_07880</name>
    <name evidence="3" type="ORF">NS359_05820</name>
</gene>
<dbReference type="Proteomes" id="UP000072763">
    <property type="component" value="Unassembled WGS sequence"/>
</dbReference>
<dbReference type="RefSeq" id="WP_058728727.1">
    <property type="nucleotide sequence ID" value="NZ_LDRB01000032.1"/>
</dbReference>
<organism evidence="3 4">
    <name type="scientific">Curtobacterium oceanosedimentum</name>
    <dbReference type="NCBI Taxonomy" id="465820"/>
    <lineage>
        <taxon>Bacteria</taxon>
        <taxon>Bacillati</taxon>
        <taxon>Actinomycetota</taxon>
        <taxon>Actinomycetes</taxon>
        <taxon>Micrococcales</taxon>
        <taxon>Microbacteriaceae</taxon>
        <taxon>Curtobacterium</taxon>
    </lineage>
</organism>
<dbReference type="AlphaFoldDB" id="A0A147DRX7"/>
<dbReference type="EMBL" id="LDRB01000032">
    <property type="protein sequence ID" value="KTR40374.1"/>
    <property type="molecule type" value="Genomic_DNA"/>
</dbReference>
<dbReference type="OrthoDB" id="5020625at2"/>
<evidence type="ECO:0000313" key="4">
    <source>
        <dbReference type="Proteomes" id="UP000072763"/>
    </source>
</evidence>
<evidence type="ECO:0000313" key="5">
    <source>
        <dbReference type="Proteomes" id="UP000078335"/>
    </source>
</evidence>
<dbReference type="PATRIC" id="fig|465820.3.peg.1583"/>
<proteinExistence type="predicted"/>
<sequence length="75" mass="8248">MPITDTTVDMLTAFGGTILTGVITVVLAVLGFLLRKQVVELIKHIVDVVDDRTLAKNPERAHIVAELRRARLGKK</sequence>
<evidence type="ECO:0000313" key="2">
    <source>
        <dbReference type="EMBL" id="KTR40374.1"/>
    </source>
</evidence>
<accession>A0A147DRX7</accession>
<keyword evidence="1" id="KW-0812">Transmembrane</keyword>
<comment type="caution">
    <text evidence="3">The sequence shown here is derived from an EMBL/GenBank/DDBJ whole genome shotgun (WGS) entry which is preliminary data.</text>
</comment>
<name>A0A147DRX7_9MICO</name>
<protein>
    <submittedName>
        <fullName evidence="3">Uncharacterized protein</fullName>
    </submittedName>
</protein>
<reference evidence="4 5" key="1">
    <citation type="journal article" date="2016" name="Front. Microbiol.">
        <title>Genomic Resource of Rice Seed Associated Bacteria.</title>
        <authorList>
            <person name="Midha S."/>
            <person name="Bansal K."/>
            <person name="Sharma S."/>
            <person name="Kumar N."/>
            <person name="Patil P.P."/>
            <person name="Chaudhry V."/>
            <person name="Patil P.B."/>
        </authorList>
    </citation>
    <scope>NUCLEOTIDE SEQUENCE [LARGE SCALE GENOMIC DNA]</scope>
    <source>
        <strain evidence="2 5">NS263</strain>
        <strain evidence="3 4">NS359</strain>
    </source>
</reference>
<keyword evidence="5" id="KW-1185">Reference proteome</keyword>
<dbReference type="Proteomes" id="UP000078335">
    <property type="component" value="Unassembled WGS sequence"/>
</dbReference>